<proteinExistence type="inferred from homology"/>
<dbReference type="InterPro" id="IPR001844">
    <property type="entry name" value="Cpn60/GroEL"/>
</dbReference>
<dbReference type="AlphaFoldDB" id="A0A9D3VXL5"/>
<evidence type="ECO:0000313" key="3">
    <source>
        <dbReference type="EMBL" id="KAH1098154.1"/>
    </source>
</evidence>
<protein>
    <submittedName>
        <fullName evidence="3">Uncharacterized protein</fullName>
    </submittedName>
</protein>
<gene>
    <name evidence="3" type="ORF">J1N35_015075</name>
</gene>
<evidence type="ECO:0000256" key="1">
    <source>
        <dbReference type="ARBA" id="ARBA00006607"/>
    </source>
</evidence>
<dbReference type="Proteomes" id="UP000828251">
    <property type="component" value="Unassembled WGS sequence"/>
</dbReference>
<keyword evidence="2" id="KW-0143">Chaperone</keyword>
<name>A0A9D3VXL5_9ROSI</name>
<dbReference type="GO" id="GO:0042026">
    <property type="term" value="P:protein refolding"/>
    <property type="evidence" value="ECO:0007669"/>
    <property type="project" value="InterPro"/>
</dbReference>
<dbReference type="GO" id="GO:0140662">
    <property type="term" value="F:ATP-dependent protein folding chaperone"/>
    <property type="evidence" value="ECO:0007669"/>
    <property type="project" value="InterPro"/>
</dbReference>
<comment type="similarity">
    <text evidence="1">Belongs to the chaperonin (HSP60) family.</text>
</comment>
<reference evidence="3 4" key="1">
    <citation type="journal article" date="2021" name="Plant Biotechnol. J.">
        <title>Multi-omics assisted identification of the key and species-specific regulatory components of drought-tolerant mechanisms in Gossypium stocksii.</title>
        <authorList>
            <person name="Yu D."/>
            <person name="Ke L."/>
            <person name="Zhang D."/>
            <person name="Wu Y."/>
            <person name="Sun Y."/>
            <person name="Mei J."/>
            <person name="Sun J."/>
            <person name="Sun Y."/>
        </authorList>
    </citation>
    <scope>NUCLEOTIDE SEQUENCE [LARGE SCALE GENOMIC DNA]</scope>
    <source>
        <strain evidence="4">cv. E1</strain>
        <tissue evidence="3">Leaf</tissue>
    </source>
</reference>
<evidence type="ECO:0000256" key="2">
    <source>
        <dbReference type="ARBA" id="ARBA00023186"/>
    </source>
</evidence>
<sequence>MTELLIEDSELVDVAVVSAGNNNEIGKMIDEAMSTVGRKGVITLEKGNRIRATRPCRMPCAKSCVHSMLGHTVVS</sequence>
<dbReference type="InterPro" id="IPR027410">
    <property type="entry name" value="TCP-1-like_intermed_sf"/>
</dbReference>
<dbReference type="PANTHER" id="PTHR45633">
    <property type="entry name" value="60 KDA HEAT SHOCK PROTEIN, MITOCHONDRIAL"/>
    <property type="match status" value="1"/>
</dbReference>
<dbReference type="Gene3D" id="3.30.260.10">
    <property type="entry name" value="TCP-1-like chaperonin intermediate domain"/>
    <property type="match status" value="1"/>
</dbReference>
<dbReference type="SUPFAM" id="SSF54849">
    <property type="entry name" value="GroEL-intermediate domain like"/>
    <property type="match status" value="1"/>
</dbReference>
<evidence type="ECO:0000313" key="4">
    <source>
        <dbReference type="Proteomes" id="UP000828251"/>
    </source>
</evidence>
<comment type="caution">
    <text evidence="3">The sequence shown here is derived from an EMBL/GenBank/DDBJ whole genome shotgun (WGS) entry which is preliminary data.</text>
</comment>
<dbReference type="EMBL" id="JAIQCV010000005">
    <property type="protein sequence ID" value="KAH1098154.1"/>
    <property type="molecule type" value="Genomic_DNA"/>
</dbReference>
<dbReference type="OrthoDB" id="1717440at2759"/>
<accession>A0A9D3VXL5</accession>
<keyword evidence="4" id="KW-1185">Reference proteome</keyword>
<organism evidence="3 4">
    <name type="scientific">Gossypium stocksii</name>
    <dbReference type="NCBI Taxonomy" id="47602"/>
    <lineage>
        <taxon>Eukaryota</taxon>
        <taxon>Viridiplantae</taxon>
        <taxon>Streptophyta</taxon>
        <taxon>Embryophyta</taxon>
        <taxon>Tracheophyta</taxon>
        <taxon>Spermatophyta</taxon>
        <taxon>Magnoliopsida</taxon>
        <taxon>eudicotyledons</taxon>
        <taxon>Gunneridae</taxon>
        <taxon>Pentapetalae</taxon>
        <taxon>rosids</taxon>
        <taxon>malvids</taxon>
        <taxon>Malvales</taxon>
        <taxon>Malvaceae</taxon>
        <taxon>Malvoideae</taxon>
        <taxon>Gossypium</taxon>
    </lineage>
</organism>